<dbReference type="Proteomes" id="UP000290660">
    <property type="component" value="Unassembled WGS sequence"/>
</dbReference>
<evidence type="ECO:0000313" key="5">
    <source>
        <dbReference type="Proteomes" id="UP000254332"/>
    </source>
</evidence>
<keyword evidence="1" id="KW-0732">Signal</keyword>
<evidence type="ECO:0000259" key="2">
    <source>
        <dbReference type="Pfam" id="PF00419"/>
    </source>
</evidence>
<dbReference type="InterPro" id="IPR036937">
    <property type="entry name" value="Adhesion_dom_fimbrial_sf"/>
</dbReference>
<dbReference type="RefSeq" id="WP_094299197.1">
    <property type="nucleotide sequence ID" value="NZ_JASMSH010000004.1"/>
</dbReference>
<gene>
    <name evidence="4" type="primary">sbbD</name>
    <name evidence="3" type="ORF">EI538_08940</name>
    <name evidence="4" type="ORF">NCTC10718_01591</name>
</gene>
<evidence type="ECO:0000313" key="3">
    <source>
        <dbReference type="EMBL" id="RXQ35702.1"/>
    </source>
</evidence>
<evidence type="ECO:0000313" key="4">
    <source>
        <dbReference type="EMBL" id="SUF68848.1"/>
    </source>
</evidence>
<dbReference type="InterPro" id="IPR050263">
    <property type="entry name" value="Bact_Fimbrial_Adh_Pro"/>
</dbReference>
<evidence type="ECO:0000313" key="6">
    <source>
        <dbReference type="Proteomes" id="UP000290660"/>
    </source>
</evidence>
<dbReference type="EMBL" id="UGWQ01000001">
    <property type="protein sequence ID" value="SUF68848.1"/>
    <property type="molecule type" value="Genomic_DNA"/>
</dbReference>
<name>A0A379QYC3_SALER</name>
<dbReference type="GO" id="GO:0043709">
    <property type="term" value="P:cell adhesion involved in single-species biofilm formation"/>
    <property type="evidence" value="ECO:0007669"/>
    <property type="project" value="TreeGrafter"/>
</dbReference>
<dbReference type="Gene3D" id="2.60.40.1090">
    <property type="entry name" value="Fimbrial-type adhesion domain"/>
    <property type="match status" value="1"/>
</dbReference>
<dbReference type="InterPro" id="IPR000259">
    <property type="entry name" value="Adhesion_dom_fimbrial"/>
</dbReference>
<organism evidence="4 5">
    <name type="scientific">Salmonella enterica</name>
    <name type="common">Salmonella choleraesuis</name>
    <dbReference type="NCBI Taxonomy" id="28901"/>
    <lineage>
        <taxon>Bacteria</taxon>
        <taxon>Pseudomonadati</taxon>
        <taxon>Pseudomonadota</taxon>
        <taxon>Gammaproteobacteria</taxon>
        <taxon>Enterobacterales</taxon>
        <taxon>Enterobacteriaceae</taxon>
        <taxon>Salmonella</taxon>
    </lineage>
</organism>
<accession>A0A379QYC3</accession>
<dbReference type="EMBL" id="RSEO01000007">
    <property type="protein sequence ID" value="RXQ35702.1"/>
    <property type="molecule type" value="Genomic_DNA"/>
</dbReference>
<feature type="domain" description="Fimbrial-type adhesion" evidence="2">
    <location>
        <begin position="32"/>
        <end position="187"/>
    </location>
</feature>
<proteinExistence type="predicted"/>
<dbReference type="Pfam" id="PF00419">
    <property type="entry name" value="Fimbrial"/>
    <property type="match status" value="1"/>
</dbReference>
<reference evidence="3 6" key="2">
    <citation type="submission" date="2018-12" db="EMBL/GenBank/DDBJ databases">
        <title>Identification of serotype of rogose Salmonella by whole genome sequencing.</title>
        <authorList>
            <person name="Sacchi C.T."/>
            <person name="Goncalves C.R."/>
            <person name="Tiba-Casas M.R."/>
        </authorList>
    </citation>
    <scope>NUCLEOTIDE SEQUENCE [LARGE SCALE GENOMIC DNA]</scope>
    <source>
        <strain evidence="3 6">169_17</strain>
    </source>
</reference>
<dbReference type="PANTHER" id="PTHR33420">
    <property type="entry name" value="FIMBRIAL SUBUNIT ELFA-RELATED"/>
    <property type="match status" value="1"/>
</dbReference>
<reference evidence="4 5" key="1">
    <citation type="submission" date="2018-06" db="EMBL/GenBank/DDBJ databases">
        <authorList>
            <consortium name="Pathogen Informatics"/>
            <person name="Doyle S."/>
        </authorList>
    </citation>
    <scope>NUCLEOTIDE SEQUENCE [LARGE SCALE GENOMIC DNA]</scope>
    <source>
        <strain evidence="4 5">NCTC10718</strain>
    </source>
</reference>
<feature type="signal peptide" evidence="1">
    <location>
        <begin position="1"/>
        <end position="23"/>
    </location>
</feature>
<feature type="chain" id="PRO_5033359554" evidence="1">
    <location>
        <begin position="24"/>
        <end position="187"/>
    </location>
</feature>
<sequence length="187" mass="19119">MKSGNKALLALAIAALTSSYAFADVDGGGGKITFTGSVINAPCAIEPDDIDKQVMLGEVPASYINTNGHSDAVDSSLHLINCDLPNSDNGSGVAVTKVDVTFSSDSVTTDDSSLLSNTFASGANNVGVRLLDSSSTAITLGTAKTVDLIPDSSTQILPFKAYMEKIGTSDVTVGAVAATATYKLTYK</sequence>
<protein>
    <submittedName>
        <fullName evidence="4">Fimbrial protein</fullName>
    </submittedName>
</protein>
<dbReference type="SUPFAM" id="SSF49401">
    <property type="entry name" value="Bacterial adhesins"/>
    <property type="match status" value="1"/>
</dbReference>
<evidence type="ECO:0000256" key="1">
    <source>
        <dbReference type="SAM" id="SignalP"/>
    </source>
</evidence>
<dbReference type="AlphaFoldDB" id="A0A379QYC3"/>
<dbReference type="GO" id="GO:0009289">
    <property type="term" value="C:pilus"/>
    <property type="evidence" value="ECO:0007669"/>
    <property type="project" value="InterPro"/>
</dbReference>
<dbReference type="InterPro" id="IPR008966">
    <property type="entry name" value="Adhesion_dom_sf"/>
</dbReference>
<dbReference type="PANTHER" id="PTHR33420:SF11">
    <property type="entry name" value="FIMBRIAL-LIKE PROTEIN"/>
    <property type="match status" value="1"/>
</dbReference>
<dbReference type="Proteomes" id="UP000254332">
    <property type="component" value="Unassembled WGS sequence"/>
</dbReference>